<dbReference type="RefSeq" id="XP_060550614.1">
    <property type="nucleotide sequence ID" value="XM_060694631.1"/>
</dbReference>
<sequence length="202" mass="21167">MSAVPSTASAKSTVTSSISETTTPIPESAVSSTSFSQTSMPPSSSPMTTASASSSSGASVTPTTASRRPSTPEETSTSAPESTPHTTISEKSTITTFASMAITGSISESPAYATPLPETTRFESITSETATAPPESTTASGKSSMVTSPHDGNHKYYSREHSNLCSNPSNHLDCIHHITNYHICSSDPRAIQPFSREFHNEE</sequence>
<feature type="region of interest" description="Disordered" evidence="1">
    <location>
        <begin position="125"/>
        <end position="155"/>
    </location>
</feature>
<protein>
    <submittedName>
        <fullName evidence="3">Uncharacterized protein LOC132712595</fullName>
    </submittedName>
</protein>
<organism evidence="2 3">
    <name type="scientific">Pantherophis guttatus</name>
    <name type="common">Corn snake</name>
    <name type="synonym">Elaphe guttata</name>
    <dbReference type="NCBI Taxonomy" id="94885"/>
    <lineage>
        <taxon>Eukaryota</taxon>
        <taxon>Metazoa</taxon>
        <taxon>Chordata</taxon>
        <taxon>Craniata</taxon>
        <taxon>Vertebrata</taxon>
        <taxon>Euteleostomi</taxon>
        <taxon>Lepidosauria</taxon>
        <taxon>Squamata</taxon>
        <taxon>Bifurcata</taxon>
        <taxon>Unidentata</taxon>
        <taxon>Episquamata</taxon>
        <taxon>Toxicofera</taxon>
        <taxon>Serpentes</taxon>
        <taxon>Colubroidea</taxon>
        <taxon>Colubridae</taxon>
        <taxon>Colubrinae</taxon>
        <taxon>Pantherophis</taxon>
    </lineage>
</organism>
<dbReference type="Proteomes" id="UP001652622">
    <property type="component" value="Unplaced"/>
</dbReference>
<evidence type="ECO:0000313" key="3">
    <source>
        <dbReference type="RefSeq" id="XP_060550614.1"/>
    </source>
</evidence>
<accession>A0ABM3ZQI3</accession>
<evidence type="ECO:0000256" key="1">
    <source>
        <dbReference type="SAM" id="MobiDB-lite"/>
    </source>
</evidence>
<name>A0ABM3ZQI3_PANGU</name>
<feature type="compositionally biased region" description="Polar residues" evidence="1">
    <location>
        <begin position="73"/>
        <end position="93"/>
    </location>
</feature>
<feature type="region of interest" description="Disordered" evidence="1">
    <location>
        <begin position="1"/>
        <end position="93"/>
    </location>
</feature>
<keyword evidence="2" id="KW-1185">Reference proteome</keyword>
<evidence type="ECO:0000313" key="2">
    <source>
        <dbReference type="Proteomes" id="UP001652622"/>
    </source>
</evidence>
<proteinExistence type="predicted"/>
<dbReference type="GeneID" id="132712595"/>
<feature type="compositionally biased region" description="Low complexity" evidence="1">
    <location>
        <begin position="1"/>
        <end position="69"/>
    </location>
</feature>
<gene>
    <name evidence="3" type="primary">LOC132712595</name>
</gene>
<reference evidence="3" key="1">
    <citation type="submission" date="2025-08" db="UniProtKB">
        <authorList>
            <consortium name="RefSeq"/>
        </authorList>
    </citation>
    <scope>IDENTIFICATION</scope>
    <source>
        <tissue evidence="3">Blood</tissue>
    </source>
</reference>
<feature type="compositionally biased region" description="Low complexity" evidence="1">
    <location>
        <begin position="126"/>
        <end position="140"/>
    </location>
</feature>